<feature type="transmembrane region" description="Helical" evidence="5">
    <location>
        <begin position="321"/>
        <end position="340"/>
    </location>
</feature>
<protein>
    <submittedName>
        <fullName evidence="7">SulP family inorganic anion transporter</fullName>
    </submittedName>
</protein>
<proteinExistence type="predicted"/>
<feature type="transmembrane region" description="Helical" evidence="5">
    <location>
        <begin position="198"/>
        <end position="216"/>
    </location>
</feature>
<evidence type="ECO:0000259" key="6">
    <source>
        <dbReference type="PROSITE" id="PS50801"/>
    </source>
</evidence>
<evidence type="ECO:0000256" key="4">
    <source>
        <dbReference type="ARBA" id="ARBA00023136"/>
    </source>
</evidence>
<evidence type="ECO:0000256" key="1">
    <source>
        <dbReference type="ARBA" id="ARBA00004141"/>
    </source>
</evidence>
<dbReference type="Pfam" id="PF00916">
    <property type="entry name" value="Sulfate_transp"/>
    <property type="match status" value="1"/>
</dbReference>
<evidence type="ECO:0000256" key="2">
    <source>
        <dbReference type="ARBA" id="ARBA00022692"/>
    </source>
</evidence>
<dbReference type="Proteomes" id="UP001058860">
    <property type="component" value="Chromosome"/>
</dbReference>
<feature type="domain" description="STAS" evidence="6">
    <location>
        <begin position="444"/>
        <end position="557"/>
    </location>
</feature>
<keyword evidence="2 5" id="KW-0812">Transmembrane</keyword>
<accession>A0ABY5PJI1</accession>
<evidence type="ECO:0000256" key="5">
    <source>
        <dbReference type="SAM" id="Phobius"/>
    </source>
</evidence>
<feature type="transmembrane region" description="Helical" evidence="5">
    <location>
        <begin position="128"/>
        <end position="146"/>
    </location>
</feature>
<dbReference type="InterPro" id="IPR002645">
    <property type="entry name" value="STAS_dom"/>
</dbReference>
<sequence>MGWLFPSLHRYRRADLRGDLFAALSVWAVLVPEALAYATIAGVPPVVGLYAAPPALVLYAALGSSRLLVAGPMSATAALSAATVADVATGGQDVFLTLTIALALATGVAAILAGALRLGFLASFISEPVVKGVIVGLAITIIVSQLPHLLGVESVSGDVIEQFDHLLPQLDSTDAATLAVGLASLAVLLVVRRRWPAVPGALVVVALGVVAVRVLGLDGDVEVVGPISGGLPSPALPDATRADYAALVPGALGIMLVAFAEGLGAARAYARQGHPEIDPNRELMGMGAANVGSSLFGGFVVNGSLSKTAVNVGAGARTQLAGLVVAALTVLTLALLTGLFEDLPLATLSAVVIVAVVDLVDVPSLAGYYRAFAGRSATPFSLAARPDFIAAIAALAGVLVFGILAGLFIGIGVSLLLLIYRASRPHIARLGRAPGSDQYTDVHRHPENVLPEGVVVLRVESPLFFANADVVRSAARAAAHEEGVHAVVIDAETVPTIDITAAHMLHELHDELAAEGVRLVVAREVGRVHDVLLRTADDQDPALTSVFATVAKAVRAVDRERADG</sequence>
<keyword evidence="4 5" id="KW-0472">Membrane</keyword>
<feature type="transmembrane region" description="Helical" evidence="5">
    <location>
        <begin position="67"/>
        <end position="88"/>
    </location>
</feature>
<dbReference type="CDD" id="cd07042">
    <property type="entry name" value="STAS_SulP_like_sulfate_transporter"/>
    <property type="match status" value="1"/>
</dbReference>
<organism evidence="7 8">
    <name type="scientific">Svornostia abyssi</name>
    <dbReference type="NCBI Taxonomy" id="2898438"/>
    <lineage>
        <taxon>Bacteria</taxon>
        <taxon>Bacillati</taxon>
        <taxon>Actinomycetota</taxon>
        <taxon>Thermoleophilia</taxon>
        <taxon>Solirubrobacterales</taxon>
        <taxon>Baekduiaceae</taxon>
        <taxon>Svornostia</taxon>
    </lineage>
</organism>
<feature type="transmembrane region" description="Helical" evidence="5">
    <location>
        <begin position="283"/>
        <end position="301"/>
    </location>
</feature>
<dbReference type="PANTHER" id="PTHR11814">
    <property type="entry name" value="SULFATE TRANSPORTER"/>
    <property type="match status" value="1"/>
</dbReference>
<feature type="transmembrane region" description="Helical" evidence="5">
    <location>
        <begin position="94"/>
        <end position="116"/>
    </location>
</feature>
<keyword evidence="3 5" id="KW-1133">Transmembrane helix</keyword>
<feature type="transmembrane region" description="Helical" evidence="5">
    <location>
        <begin position="175"/>
        <end position="191"/>
    </location>
</feature>
<reference evidence="8" key="1">
    <citation type="submission" date="2021-11" db="EMBL/GenBank/DDBJ databases">
        <title>Cultivation dependent microbiological survey of springs from the worlds oldest radium mine currently devoted to the extraction of radon-saturated water.</title>
        <authorList>
            <person name="Kapinusova G."/>
            <person name="Smrhova T."/>
            <person name="Strejcek M."/>
            <person name="Suman J."/>
            <person name="Jani K."/>
            <person name="Pajer P."/>
            <person name="Uhlik O."/>
        </authorList>
    </citation>
    <scope>NUCLEOTIDE SEQUENCE [LARGE SCALE GENOMIC DNA]</scope>
    <source>
        <strain evidence="8">J379</strain>
    </source>
</reference>
<dbReference type="InterPro" id="IPR011547">
    <property type="entry name" value="SLC26A/SulP_dom"/>
</dbReference>
<comment type="subcellular location">
    <subcellularLocation>
        <location evidence="1">Membrane</location>
        <topology evidence="1">Multi-pass membrane protein</topology>
    </subcellularLocation>
</comment>
<keyword evidence="8" id="KW-1185">Reference proteome</keyword>
<feature type="transmembrane region" description="Helical" evidence="5">
    <location>
        <begin position="244"/>
        <end position="263"/>
    </location>
</feature>
<dbReference type="PROSITE" id="PS01130">
    <property type="entry name" value="SLC26A"/>
    <property type="match status" value="1"/>
</dbReference>
<dbReference type="PROSITE" id="PS50801">
    <property type="entry name" value="STAS"/>
    <property type="match status" value="1"/>
</dbReference>
<evidence type="ECO:0000313" key="8">
    <source>
        <dbReference type="Proteomes" id="UP001058860"/>
    </source>
</evidence>
<feature type="transmembrane region" description="Helical" evidence="5">
    <location>
        <begin position="46"/>
        <end position="62"/>
    </location>
</feature>
<dbReference type="RefSeq" id="WP_353865202.1">
    <property type="nucleotide sequence ID" value="NZ_CP088295.1"/>
</dbReference>
<dbReference type="Pfam" id="PF01740">
    <property type="entry name" value="STAS"/>
    <property type="match status" value="1"/>
</dbReference>
<evidence type="ECO:0000256" key="3">
    <source>
        <dbReference type="ARBA" id="ARBA00022989"/>
    </source>
</evidence>
<dbReference type="InterPro" id="IPR018045">
    <property type="entry name" value="S04_transporter_CS"/>
</dbReference>
<name>A0ABY5PJI1_9ACTN</name>
<evidence type="ECO:0000313" key="7">
    <source>
        <dbReference type="EMBL" id="UUY04722.1"/>
    </source>
</evidence>
<dbReference type="InterPro" id="IPR001902">
    <property type="entry name" value="SLC26A/SulP_fam"/>
</dbReference>
<feature type="transmembrane region" description="Helical" evidence="5">
    <location>
        <begin position="389"/>
        <end position="420"/>
    </location>
</feature>
<dbReference type="SUPFAM" id="SSF52091">
    <property type="entry name" value="SpoIIaa-like"/>
    <property type="match status" value="1"/>
</dbReference>
<dbReference type="EMBL" id="CP088295">
    <property type="protein sequence ID" value="UUY04722.1"/>
    <property type="molecule type" value="Genomic_DNA"/>
</dbReference>
<dbReference type="InterPro" id="IPR036513">
    <property type="entry name" value="STAS_dom_sf"/>
</dbReference>
<dbReference type="Gene3D" id="3.30.750.24">
    <property type="entry name" value="STAS domain"/>
    <property type="match status" value="1"/>
</dbReference>
<feature type="transmembrane region" description="Helical" evidence="5">
    <location>
        <begin position="347"/>
        <end position="369"/>
    </location>
</feature>
<gene>
    <name evidence="7" type="ORF">LRS13_04110</name>
</gene>